<evidence type="ECO:0000259" key="17">
    <source>
        <dbReference type="PROSITE" id="PS50207"/>
    </source>
</evidence>
<evidence type="ECO:0000256" key="16">
    <source>
        <dbReference type="SAM" id="Phobius"/>
    </source>
</evidence>
<evidence type="ECO:0000256" key="14">
    <source>
        <dbReference type="RuleBase" id="RU003971"/>
    </source>
</evidence>
<feature type="transmembrane region" description="Helical" evidence="16">
    <location>
        <begin position="298"/>
        <end position="319"/>
    </location>
</feature>
<dbReference type="InterPro" id="IPR038377">
    <property type="entry name" value="Na/Glc_symporter_sf"/>
</dbReference>
<protein>
    <submittedName>
        <fullName evidence="19">High-affinity choline transporter 1</fullName>
    </submittedName>
</protein>
<dbReference type="PRINTS" id="PR00376">
    <property type="entry name" value="IL1BCENZYME"/>
</dbReference>
<evidence type="ECO:0000256" key="1">
    <source>
        <dbReference type="ARBA" id="ARBA00004141"/>
    </source>
</evidence>
<keyword evidence="12" id="KW-0325">Glycoprotein</keyword>
<evidence type="ECO:0000256" key="15">
    <source>
        <dbReference type="SAM" id="MobiDB-lite"/>
    </source>
</evidence>
<dbReference type="Proteomes" id="UP000076502">
    <property type="component" value="Unassembled WGS sequence"/>
</dbReference>
<evidence type="ECO:0000256" key="6">
    <source>
        <dbReference type="ARBA" id="ARBA00022847"/>
    </source>
</evidence>
<dbReference type="Gene3D" id="3.40.50.1460">
    <property type="match status" value="1"/>
</dbReference>
<dbReference type="GO" id="GO:0005886">
    <property type="term" value="C:plasma membrane"/>
    <property type="evidence" value="ECO:0007669"/>
    <property type="project" value="TreeGrafter"/>
</dbReference>
<feature type="domain" description="Caspase family p10" evidence="17">
    <location>
        <begin position="155"/>
        <end position="241"/>
    </location>
</feature>
<organism evidence="19 20">
    <name type="scientific">Dufourea novaeangliae</name>
    <name type="common">Sweat bee</name>
    <dbReference type="NCBI Taxonomy" id="178035"/>
    <lineage>
        <taxon>Eukaryota</taxon>
        <taxon>Metazoa</taxon>
        <taxon>Ecdysozoa</taxon>
        <taxon>Arthropoda</taxon>
        <taxon>Hexapoda</taxon>
        <taxon>Insecta</taxon>
        <taxon>Pterygota</taxon>
        <taxon>Neoptera</taxon>
        <taxon>Endopterygota</taxon>
        <taxon>Hymenoptera</taxon>
        <taxon>Apocrita</taxon>
        <taxon>Aculeata</taxon>
        <taxon>Apoidea</taxon>
        <taxon>Anthophila</taxon>
        <taxon>Halictidae</taxon>
        <taxon>Rophitinae</taxon>
        <taxon>Dufourea</taxon>
    </lineage>
</organism>
<dbReference type="GO" id="GO:0005307">
    <property type="term" value="F:choline:sodium symporter activity"/>
    <property type="evidence" value="ECO:0007669"/>
    <property type="project" value="TreeGrafter"/>
</dbReference>
<dbReference type="CDD" id="cd00032">
    <property type="entry name" value="CASc"/>
    <property type="match status" value="1"/>
</dbReference>
<feature type="compositionally biased region" description="Polar residues" evidence="15">
    <location>
        <begin position="822"/>
        <end position="831"/>
    </location>
</feature>
<feature type="transmembrane region" description="Helical" evidence="16">
    <location>
        <begin position="554"/>
        <end position="579"/>
    </location>
</feature>
<dbReference type="CDD" id="cd11474">
    <property type="entry name" value="SLC5sbd_CHT"/>
    <property type="match status" value="1"/>
</dbReference>
<dbReference type="InterPro" id="IPR011600">
    <property type="entry name" value="Pept_C14_caspase"/>
</dbReference>
<dbReference type="Gene3D" id="1.20.1730.10">
    <property type="entry name" value="Sodium/glucose cotransporter"/>
    <property type="match status" value="1"/>
</dbReference>
<name>A0A154P795_DUFNO</name>
<dbReference type="Pfam" id="PF00474">
    <property type="entry name" value="SSF"/>
    <property type="match status" value="1"/>
</dbReference>
<keyword evidence="8 16" id="KW-1133">Transmembrane helix</keyword>
<dbReference type="PANTHER" id="PTHR45897:SF4">
    <property type="entry name" value="HIGH-AFFINITY CHOLINE TRANSPORTER 1"/>
    <property type="match status" value="1"/>
</dbReference>
<dbReference type="InterPro" id="IPR052244">
    <property type="entry name" value="Choline_transporter"/>
</dbReference>
<feature type="transmembrane region" description="Helical" evidence="16">
    <location>
        <begin position="662"/>
        <end position="688"/>
    </location>
</feature>
<dbReference type="STRING" id="178035.A0A154P795"/>
<evidence type="ECO:0000256" key="2">
    <source>
        <dbReference type="ARBA" id="ARBA00006434"/>
    </source>
</evidence>
<dbReference type="InterPro" id="IPR015917">
    <property type="entry name" value="Pept_C14A"/>
</dbReference>
<dbReference type="SUPFAM" id="SSF52129">
    <property type="entry name" value="Caspase-like"/>
    <property type="match status" value="1"/>
</dbReference>
<evidence type="ECO:0000259" key="18">
    <source>
        <dbReference type="PROSITE" id="PS50208"/>
    </source>
</evidence>
<feature type="transmembrane region" description="Helical" evidence="16">
    <location>
        <begin position="764"/>
        <end position="783"/>
    </location>
</feature>
<gene>
    <name evidence="19" type="ORF">WN55_08953</name>
</gene>
<feature type="transmembrane region" description="Helical" evidence="16">
    <location>
        <begin position="413"/>
        <end position="435"/>
    </location>
</feature>
<keyword evidence="7" id="KW-0530">Neurotransmitter biosynthesis</keyword>
<feature type="transmembrane region" description="Helical" evidence="16">
    <location>
        <begin position="340"/>
        <end position="358"/>
    </location>
</feature>
<evidence type="ECO:0000256" key="8">
    <source>
        <dbReference type="ARBA" id="ARBA00022989"/>
    </source>
</evidence>
<dbReference type="InterPro" id="IPR002138">
    <property type="entry name" value="Pept_C14_p10"/>
</dbReference>
<comment type="similarity">
    <text evidence="2">Belongs to the sodium:solute symporter (SSF) (TC 2.A.21) family.</text>
</comment>
<dbReference type="PANTHER" id="PTHR45897">
    <property type="entry name" value="HIGH-AFFINITY CHOLINE TRANSPORTER 1"/>
    <property type="match status" value="1"/>
</dbReference>
<dbReference type="GO" id="GO:0004197">
    <property type="term" value="F:cysteine-type endopeptidase activity"/>
    <property type="evidence" value="ECO:0007669"/>
    <property type="project" value="InterPro"/>
</dbReference>
<feature type="region of interest" description="Disordered" evidence="15">
    <location>
        <begin position="822"/>
        <end position="876"/>
    </location>
</feature>
<evidence type="ECO:0000256" key="12">
    <source>
        <dbReference type="ARBA" id="ARBA00023180"/>
    </source>
</evidence>
<feature type="domain" description="Caspase family p20" evidence="18">
    <location>
        <begin position="5"/>
        <end position="129"/>
    </location>
</feature>
<keyword evidence="20" id="KW-1185">Reference proteome</keyword>
<keyword evidence="6" id="KW-0769">Symport</keyword>
<evidence type="ECO:0000256" key="7">
    <source>
        <dbReference type="ARBA" id="ARBA00022979"/>
    </source>
</evidence>
<dbReference type="InterPro" id="IPR029030">
    <property type="entry name" value="Caspase-like_dom_sf"/>
</dbReference>
<evidence type="ECO:0000256" key="4">
    <source>
        <dbReference type="ARBA" id="ARBA00022448"/>
    </source>
</evidence>
<keyword evidence="13" id="KW-0739">Sodium transport</keyword>
<evidence type="ECO:0000256" key="3">
    <source>
        <dbReference type="ARBA" id="ARBA00010134"/>
    </source>
</evidence>
<feature type="transmembrane region" description="Helical" evidence="16">
    <location>
        <begin position="370"/>
        <end position="392"/>
    </location>
</feature>
<comment type="subcellular location">
    <subcellularLocation>
        <location evidence="1">Membrane</location>
        <topology evidence="1">Multi-pass membrane protein</topology>
    </subcellularLocation>
</comment>
<dbReference type="EMBL" id="KQ434820">
    <property type="protein sequence ID" value="KZC07068.1"/>
    <property type="molecule type" value="Genomic_DNA"/>
</dbReference>
<dbReference type="InterPro" id="IPR001734">
    <property type="entry name" value="Na/solute_symporter"/>
</dbReference>
<keyword evidence="9" id="KW-0915">Sodium</keyword>
<comment type="similarity">
    <text evidence="3 14">Belongs to the peptidase C14A family.</text>
</comment>
<evidence type="ECO:0000256" key="11">
    <source>
        <dbReference type="ARBA" id="ARBA00023136"/>
    </source>
</evidence>
<feature type="transmembrane region" description="Helical" evidence="16">
    <location>
        <begin position="708"/>
        <end position="729"/>
    </location>
</feature>
<evidence type="ECO:0000256" key="9">
    <source>
        <dbReference type="ARBA" id="ARBA00023053"/>
    </source>
</evidence>
<feature type="transmembrane region" description="Helical" evidence="16">
    <location>
        <begin position="478"/>
        <end position="501"/>
    </location>
</feature>
<dbReference type="PROSITE" id="PS50207">
    <property type="entry name" value="CASPASE_P10"/>
    <property type="match status" value="1"/>
</dbReference>
<dbReference type="OrthoDB" id="546820at2759"/>
<keyword evidence="11 16" id="KW-0472">Membrane</keyword>
<sequence>MNHPKRGKCVIFNHDEYDGEAPVRNGAAADVENIQRTFGTLLGFTVVPRWNKTMTEINTEIEKLSKEDHTDSDCLCVFIMTHGYSNGMLLARDWPYYLDSVWQQFTGDKCPTLVGKPKLFFIQASRSSLHKLVDNGIGVFSGGDNDTEVDSCVSAVYKIPTHADILIGHSSVDGYYSYRHPQNGSFYIVWLCKIIENFWETQDLMEMMTSTARAVAVYCVTNIKDPTKNNKKQMPSITSTLILAGVIGTAVCQSGEERRGLRYLPVVVITVTGDHRVIPDVDKSEGGDDDGDTMGVNVIGVAGVIVFYLAVLGVGIWAATVKKKKARQGHEAMMLANRDLGPVLGVFTLIATWVGGAYVNGTAEVMFTRGLAWCQVPFGYSLSLLFGAVLFVRPMRKAEYMTMLDPFQERYGAGVGGLLFLPALCGDLFWCAAVLRALGSSLAVVAGFDSDVCVCVSAFLAVMYTMVGGLYSVACTDVLQLVCIVLGLAVAAPFSFLHPAVSFEKNLAPREWLGEIRNEDLGEWVDGMLLLVFGGIPWQGYFQRILSMRSTTMAMTLSIASMFGCMILAFPSALIGVVARATDWSLIEGFTNSWLSYNGNLALPIVLRYLTPQWVSFVGLGAITAAVMSSVDSGILASSSMFSRNVYRLTLRPKASDRELNWILRISMVVITVLSTAIALTVDSVYYLSYLSSDLVYVVLFPQLLTVVHWPSLVDTYGCLAGYFVAVVLRLCGGEKGLGVPALIEYPFYDTETQTQKFPFRTGAMLAALFTQLVTSFFTRNLLGKGYFPRCCDVLSVYSPGKSKDQTGVVQSSSGAALMDTSSVNKSTSGMDSCDGIGTGSYDEDRTTSNSVEDMTDRGETGTLASGDHYDHHRDTPKINSIGGSAVHKANQSLQHLQTLRSSMHPRPIPTPTHYTPMQTNEMSRGQILGVRSLRGSIGQMLPVISTCPVVPVPVGSTVATPLTPGPHYGRISDLLPSGNEKTRENERISIVERSNAEFQTAPDSMLTSIGMKKNVKGVKLVGMEGGTLRRPSLQGTFSPTPSVELVHILDRRQSSDSYGPGSLSPVPMGVEACKTHGTALEGQGGTEHCRIKRGIVRHHSFNDTGDRALTTLARQPAYPSMPLRPEDCRMTLVKKDRRSSIARHGSVTTEKELSGCTTGLVVCSPTYSMYSSAVKSSNYFVTDDEAVSRF</sequence>
<evidence type="ECO:0000256" key="5">
    <source>
        <dbReference type="ARBA" id="ARBA00022692"/>
    </source>
</evidence>
<dbReference type="PROSITE" id="PS50208">
    <property type="entry name" value="CASPASE_P20"/>
    <property type="match status" value="1"/>
</dbReference>
<evidence type="ECO:0000313" key="19">
    <source>
        <dbReference type="EMBL" id="KZC07068.1"/>
    </source>
</evidence>
<keyword evidence="10" id="KW-0406">Ion transport</keyword>
<dbReference type="GO" id="GO:0006508">
    <property type="term" value="P:proteolysis"/>
    <property type="evidence" value="ECO:0007669"/>
    <property type="project" value="InterPro"/>
</dbReference>
<dbReference type="AlphaFoldDB" id="A0A154P795"/>
<evidence type="ECO:0000256" key="10">
    <source>
        <dbReference type="ARBA" id="ARBA00023065"/>
    </source>
</evidence>
<dbReference type="Pfam" id="PF00656">
    <property type="entry name" value="Peptidase_C14"/>
    <property type="match status" value="1"/>
</dbReference>
<keyword evidence="4" id="KW-0813">Transport</keyword>
<keyword evidence="5 16" id="KW-0812">Transmembrane</keyword>
<feature type="transmembrane region" description="Helical" evidence="16">
    <location>
        <begin position="614"/>
        <end position="642"/>
    </location>
</feature>
<feature type="transmembrane region" description="Helical" evidence="16">
    <location>
        <begin position="441"/>
        <end position="466"/>
    </location>
</feature>
<accession>A0A154P795</accession>
<dbReference type="PROSITE" id="PS50283">
    <property type="entry name" value="NA_SOLUT_SYMP_3"/>
    <property type="match status" value="1"/>
</dbReference>
<dbReference type="PROSITE" id="PS01121">
    <property type="entry name" value="CASPASE_HIS"/>
    <property type="match status" value="1"/>
</dbReference>
<feature type="transmembrane region" description="Helical" evidence="16">
    <location>
        <begin position="521"/>
        <end position="542"/>
    </location>
</feature>
<dbReference type="GO" id="GO:0008292">
    <property type="term" value="P:acetylcholine biosynthetic process"/>
    <property type="evidence" value="ECO:0007669"/>
    <property type="project" value="TreeGrafter"/>
</dbReference>
<evidence type="ECO:0000256" key="13">
    <source>
        <dbReference type="ARBA" id="ARBA00023201"/>
    </source>
</evidence>
<evidence type="ECO:0000313" key="20">
    <source>
        <dbReference type="Proteomes" id="UP000076502"/>
    </source>
</evidence>
<dbReference type="InterPro" id="IPR001309">
    <property type="entry name" value="Pept_C14_p20"/>
</dbReference>
<proteinExistence type="inferred from homology"/>
<reference evidence="19 20" key="1">
    <citation type="submission" date="2015-07" db="EMBL/GenBank/DDBJ databases">
        <title>The genome of Dufourea novaeangliae.</title>
        <authorList>
            <person name="Pan H."/>
            <person name="Kapheim K."/>
        </authorList>
    </citation>
    <scope>NUCLEOTIDE SEQUENCE [LARGE SCALE GENOMIC DNA]</scope>
    <source>
        <strain evidence="19">0120121106</strain>
        <tissue evidence="19">Whole body</tissue>
    </source>
</reference>
<dbReference type="SMART" id="SM00115">
    <property type="entry name" value="CASc"/>
    <property type="match status" value="1"/>
</dbReference>
<dbReference type="InterPro" id="IPR016129">
    <property type="entry name" value="Caspase_his_AS"/>
</dbReference>